<dbReference type="InParanoid" id="A0A078A4S4"/>
<dbReference type="EMBL" id="CCKQ01004607">
    <property type="protein sequence ID" value="CDW75769.1"/>
    <property type="molecule type" value="Genomic_DNA"/>
</dbReference>
<keyword evidence="3" id="KW-1185">Reference proteome</keyword>
<feature type="compositionally biased region" description="Polar residues" evidence="1">
    <location>
        <begin position="158"/>
        <end position="193"/>
    </location>
</feature>
<evidence type="ECO:0000313" key="3">
    <source>
        <dbReference type="Proteomes" id="UP000039865"/>
    </source>
</evidence>
<reference evidence="2 3" key="1">
    <citation type="submission" date="2014-06" db="EMBL/GenBank/DDBJ databases">
        <authorList>
            <person name="Swart Estienne"/>
        </authorList>
    </citation>
    <scope>NUCLEOTIDE SEQUENCE [LARGE SCALE GENOMIC DNA]</scope>
    <source>
        <strain evidence="2 3">130c</strain>
    </source>
</reference>
<gene>
    <name evidence="2" type="primary">Contig8104.g8641</name>
    <name evidence="2" type="ORF">STYLEM_4764</name>
</gene>
<dbReference type="AlphaFoldDB" id="A0A078A4S4"/>
<dbReference type="Proteomes" id="UP000039865">
    <property type="component" value="Unassembled WGS sequence"/>
</dbReference>
<evidence type="ECO:0000313" key="2">
    <source>
        <dbReference type="EMBL" id="CDW75769.1"/>
    </source>
</evidence>
<name>A0A078A4S4_STYLE</name>
<sequence>MNMDKNHLISSANLGNLRYTQYRHSNGKTSFSKTKSTQQYTYPHVYTHSQQQTISNPNRGQATTTSTKETTENTSGSGAASRPQDFHHKLQNQVTSKLRKMYTRNPSTQGTQRKIDIIPTPKVKQELNRNHSSANNYNQSSSSYNQFSTSKKQDNPKQDTAQTISTSSNTYDKMTVNQTPTNQQTRNSLQGRPKTQSLLFSHQQSRQLLRPLHKDPTEVLFNPVGYYNRLLQENIDQKKKEQILDMRSSNIPPASTANGVRPQSSNVYSNKLKYKSSITMNGNLNLNKVNSLNGFDRPITSHTNNIPMNNYTYGLSRPSYGESTLNRPDNKTSSKNILYQRQDYQQQDQLNQNQFQHEKQNNFQIPRFIQHSRTSSHKLNQKSSSQIFSDLNEDMITNQKDQSKLEYPDNTNNCYNYQPRMSLNKQSTNDLNLHLDERPSTSQITANTRRGYNYFYNAKQQRHYTNNVEKIDRFMKDLDQKQKDREATDGPFSDTIKDFAFIKEFQEFQRSKLQWQFYDRQWGLYLQRSDIQNVNIELPLPPCKFGLFFFIKDKIYQEYIQKQENQQQNNNKEKSVPFLNQINNKKLMKKVKQEIMRRYHPDKHNQVINNDNQQSIESSNKLVEEINEICRIANIIYEATLKL</sequence>
<feature type="compositionally biased region" description="Low complexity" evidence="1">
    <location>
        <begin position="132"/>
        <end position="150"/>
    </location>
</feature>
<proteinExistence type="predicted"/>
<evidence type="ECO:0000256" key="1">
    <source>
        <dbReference type="SAM" id="MobiDB-lite"/>
    </source>
</evidence>
<organism evidence="2 3">
    <name type="scientific">Stylonychia lemnae</name>
    <name type="common">Ciliate</name>
    <dbReference type="NCBI Taxonomy" id="5949"/>
    <lineage>
        <taxon>Eukaryota</taxon>
        <taxon>Sar</taxon>
        <taxon>Alveolata</taxon>
        <taxon>Ciliophora</taxon>
        <taxon>Intramacronucleata</taxon>
        <taxon>Spirotrichea</taxon>
        <taxon>Stichotrichia</taxon>
        <taxon>Sporadotrichida</taxon>
        <taxon>Oxytrichidae</taxon>
        <taxon>Stylonychinae</taxon>
        <taxon>Stylonychia</taxon>
    </lineage>
</organism>
<protein>
    <submittedName>
        <fullName evidence="2">Uncharacterized protein</fullName>
    </submittedName>
</protein>
<feature type="compositionally biased region" description="Low complexity" evidence="1">
    <location>
        <begin position="63"/>
        <end position="75"/>
    </location>
</feature>
<accession>A0A078A4S4</accession>
<feature type="region of interest" description="Disordered" evidence="1">
    <location>
        <begin position="48"/>
        <end position="120"/>
    </location>
</feature>
<feature type="compositionally biased region" description="Polar residues" evidence="1">
    <location>
        <begin position="48"/>
        <end position="62"/>
    </location>
</feature>
<feature type="region of interest" description="Disordered" evidence="1">
    <location>
        <begin position="132"/>
        <end position="193"/>
    </location>
</feature>